<protein>
    <recommendedName>
        <fullName evidence="1">RES domain-containing protein</fullName>
    </recommendedName>
</protein>
<gene>
    <name evidence="2" type="ORF">GCM10011403_20210</name>
</gene>
<organism evidence="2 3">
    <name type="scientific">Pseudohongiella nitratireducens</name>
    <dbReference type="NCBI Taxonomy" id="1768907"/>
    <lineage>
        <taxon>Bacteria</taxon>
        <taxon>Pseudomonadati</taxon>
        <taxon>Pseudomonadota</taxon>
        <taxon>Gammaproteobacteria</taxon>
        <taxon>Pseudomonadales</taxon>
        <taxon>Pseudohongiellaceae</taxon>
        <taxon>Pseudohongiella</taxon>
    </lineage>
</organism>
<evidence type="ECO:0000313" key="3">
    <source>
        <dbReference type="Proteomes" id="UP000627715"/>
    </source>
</evidence>
<keyword evidence="3" id="KW-1185">Reference proteome</keyword>
<sequence>MLLYRIAKQKYLEDLRGLGGSYANGARWNKPHTPVLYFAMSAAVAQLEMANYTSSPRMLPPSTRLGVYEIPDDTQVDRLNGNDLPDDWTHHPFPESTQEIGEQWFKSSEAFGLIVPSCAVAAGLGEIMVINPAHNAIDDIKLIDTIADIYNSRAFNGIKQ</sequence>
<reference evidence="2" key="2">
    <citation type="submission" date="2020-09" db="EMBL/GenBank/DDBJ databases">
        <authorList>
            <person name="Sun Q."/>
            <person name="Zhou Y."/>
        </authorList>
    </citation>
    <scope>NUCLEOTIDE SEQUENCE</scope>
    <source>
        <strain evidence="2">CGMCC 1.15425</strain>
    </source>
</reference>
<accession>A0A916QLV7</accession>
<name>A0A916QLV7_9GAMM</name>
<dbReference type="InterPro" id="IPR014914">
    <property type="entry name" value="RES_dom"/>
</dbReference>
<reference evidence="2" key="1">
    <citation type="journal article" date="2014" name="Int. J. Syst. Evol. Microbiol.">
        <title>Complete genome sequence of Corynebacterium casei LMG S-19264T (=DSM 44701T), isolated from a smear-ripened cheese.</title>
        <authorList>
            <consortium name="US DOE Joint Genome Institute (JGI-PGF)"/>
            <person name="Walter F."/>
            <person name="Albersmeier A."/>
            <person name="Kalinowski J."/>
            <person name="Ruckert C."/>
        </authorList>
    </citation>
    <scope>NUCLEOTIDE SEQUENCE</scope>
    <source>
        <strain evidence="2">CGMCC 1.15425</strain>
    </source>
</reference>
<evidence type="ECO:0000313" key="2">
    <source>
        <dbReference type="EMBL" id="GFZ77109.1"/>
    </source>
</evidence>
<dbReference type="EMBL" id="BMIY01000008">
    <property type="protein sequence ID" value="GFZ77109.1"/>
    <property type="molecule type" value="Genomic_DNA"/>
</dbReference>
<dbReference type="SMART" id="SM00953">
    <property type="entry name" value="RES"/>
    <property type="match status" value="1"/>
</dbReference>
<dbReference type="Proteomes" id="UP000627715">
    <property type="component" value="Unassembled WGS sequence"/>
</dbReference>
<dbReference type="RefSeq" id="WP_068811786.1">
    <property type="nucleotide sequence ID" value="NZ_BMIY01000008.1"/>
</dbReference>
<dbReference type="Pfam" id="PF08808">
    <property type="entry name" value="RES"/>
    <property type="match status" value="1"/>
</dbReference>
<evidence type="ECO:0000259" key="1">
    <source>
        <dbReference type="SMART" id="SM00953"/>
    </source>
</evidence>
<feature type="domain" description="RES" evidence="1">
    <location>
        <begin position="14"/>
        <end position="144"/>
    </location>
</feature>
<comment type="caution">
    <text evidence="2">The sequence shown here is derived from an EMBL/GenBank/DDBJ whole genome shotgun (WGS) entry which is preliminary data.</text>
</comment>
<dbReference type="OrthoDB" id="9789501at2"/>
<dbReference type="AlphaFoldDB" id="A0A916QLV7"/>
<proteinExistence type="predicted"/>